<evidence type="ECO:0000313" key="9">
    <source>
        <dbReference type="Proteomes" id="UP000255168"/>
    </source>
</evidence>
<dbReference type="GO" id="GO:0015658">
    <property type="term" value="F:branched-chain amino acid transmembrane transporter activity"/>
    <property type="evidence" value="ECO:0007669"/>
    <property type="project" value="InterPro"/>
</dbReference>
<evidence type="ECO:0000256" key="3">
    <source>
        <dbReference type="ARBA" id="ARBA00022692"/>
    </source>
</evidence>
<feature type="transmembrane region" description="Helical" evidence="7">
    <location>
        <begin position="60"/>
        <end position="85"/>
    </location>
</feature>
<dbReference type="InterPro" id="IPR043428">
    <property type="entry name" value="LivM-like"/>
</dbReference>
<feature type="transmembrane region" description="Helical" evidence="7">
    <location>
        <begin position="264"/>
        <end position="288"/>
    </location>
</feature>
<feature type="transmembrane region" description="Helical" evidence="7">
    <location>
        <begin position="317"/>
        <end position="337"/>
    </location>
</feature>
<proteinExistence type="predicted"/>
<keyword evidence="3 7" id="KW-0812">Transmembrane</keyword>
<dbReference type="PANTHER" id="PTHR30482">
    <property type="entry name" value="HIGH-AFFINITY BRANCHED-CHAIN AMINO ACID TRANSPORT SYSTEM PERMEASE"/>
    <property type="match status" value="1"/>
</dbReference>
<feature type="transmembrane region" description="Helical" evidence="7">
    <location>
        <begin position="229"/>
        <end position="252"/>
    </location>
</feature>
<accession>A0A375HQG2</accession>
<feature type="region of interest" description="Disordered" evidence="6">
    <location>
        <begin position="1"/>
        <end position="22"/>
    </location>
</feature>
<evidence type="ECO:0000256" key="5">
    <source>
        <dbReference type="ARBA" id="ARBA00023136"/>
    </source>
</evidence>
<feature type="compositionally biased region" description="Low complexity" evidence="6">
    <location>
        <begin position="1"/>
        <end position="19"/>
    </location>
</feature>
<comment type="subcellular location">
    <subcellularLocation>
        <location evidence="1">Cell membrane</location>
        <topology evidence="1">Multi-pass membrane protein</topology>
    </subcellularLocation>
</comment>
<evidence type="ECO:0000313" key="8">
    <source>
        <dbReference type="EMBL" id="SPD58980.1"/>
    </source>
</evidence>
<dbReference type="EMBL" id="LT984807">
    <property type="protein sequence ID" value="SPD58980.1"/>
    <property type="molecule type" value="Genomic_DNA"/>
</dbReference>
<feature type="transmembrane region" description="Helical" evidence="7">
    <location>
        <begin position="32"/>
        <end position="53"/>
    </location>
</feature>
<feature type="transmembrane region" description="Helical" evidence="7">
    <location>
        <begin position="295"/>
        <end position="311"/>
    </location>
</feature>
<organism evidence="8 9">
    <name type="scientific">Cupriavidus neocaledonicus</name>
    <dbReference type="NCBI Taxonomy" id="1040979"/>
    <lineage>
        <taxon>Bacteria</taxon>
        <taxon>Pseudomonadati</taxon>
        <taxon>Pseudomonadota</taxon>
        <taxon>Betaproteobacteria</taxon>
        <taxon>Burkholderiales</taxon>
        <taxon>Burkholderiaceae</taxon>
        <taxon>Cupriavidus</taxon>
    </lineage>
</organism>
<feature type="transmembrane region" description="Helical" evidence="7">
    <location>
        <begin position="179"/>
        <end position="199"/>
    </location>
</feature>
<gene>
    <name evidence="8" type="ORF">CBM2607_MP10382</name>
</gene>
<protein>
    <submittedName>
        <fullName evidence="8">Amino acid/amide ABC transporter membrane protein 2, HAAT family</fullName>
    </submittedName>
</protein>
<evidence type="ECO:0000256" key="7">
    <source>
        <dbReference type="SAM" id="Phobius"/>
    </source>
</evidence>
<dbReference type="CDD" id="cd06581">
    <property type="entry name" value="TM_PBP1_LivM_like"/>
    <property type="match status" value="1"/>
</dbReference>
<evidence type="ECO:0000256" key="2">
    <source>
        <dbReference type="ARBA" id="ARBA00022475"/>
    </source>
</evidence>
<name>A0A375HQG2_9BURK</name>
<geneLocation type="plasmid" evidence="9">
    <name>ii</name>
</geneLocation>
<dbReference type="RefSeq" id="WP_240991436.1">
    <property type="nucleotide sequence ID" value="NZ_LT984807.1"/>
</dbReference>
<dbReference type="Pfam" id="PF02653">
    <property type="entry name" value="BPD_transp_2"/>
    <property type="match status" value="1"/>
</dbReference>
<dbReference type="Proteomes" id="UP000255168">
    <property type="component" value="Plasmid II"/>
</dbReference>
<evidence type="ECO:0000256" key="4">
    <source>
        <dbReference type="ARBA" id="ARBA00022989"/>
    </source>
</evidence>
<evidence type="ECO:0000256" key="1">
    <source>
        <dbReference type="ARBA" id="ARBA00004651"/>
    </source>
</evidence>
<keyword evidence="5 7" id="KW-0472">Membrane</keyword>
<evidence type="ECO:0000256" key="6">
    <source>
        <dbReference type="SAM" id="MobiDB-lite"/>
    </source>
</evidence>
<dbReference type="InterPro" id="IPR001851">
    <property type="entry name" value="ABC_transp_permease"/>
</dbReference>
<feature type="transmembrane region" description="Helical" evidence="7">
    <location>
        <begin position="133"/>
        <end position="153"/>
    </location>
</feature>
<dbReference type="GO" id="GO:0005886">
    <property type="term" value="C:plasma membrane"/>
    <property type="evidence" value="ECO:0007669"/>
    <property type="project" value="UniProtKB-SubCell"/>
</dbReference>
<dbReference type="AlphaFoldDB" id="A0A375HQG2"/>
<keyword evidence="4 7" id="KW-1133">Transmembrane helix</keyword>
<feature type="transmembrane region" description="Helical" evidence="7">
    <location>
        <begin position="105"/>
        <end position="126"/>
    </location>
</feature>
<sequence>MTVSTSSTPATQTTPARPAGLAHHRTGVPRKLLYGLLLLALLAAPLAGAYPVFVLKVLCFALFACAFNLLIGYTGLLSFGHAAFFGGAGYAAGHAMKVWGVTPEIGLILGTGTGALIGYVVGSLAIRRQGIYFSMITLALAQMLFFICLQAPFTGGEDGLQGIPRGKLFGVLSLSDDLTLYYVALVIIVAAFALIVRTVHSPFGQILKAIKENEPRAVSLGYDVDRFKLTAFVLSAALSGLAGSIKALVLGFETLTDVHWSMSGSVILMTLVGGLGTLSGPIVGAIVIVALENKLGDIGAFLASATGVGWFDTLGESVTMVIGAIFVVCVLTFRRGVMGELSARLERKRE</sequence>
<dbReference type="PANTHER" id="PTHR30482:SF17">
    <property type="entry name" value="ABC TRANSPORTER ATP-BINDING PROTEIN"/>
    <property type="match status" value="1"/>
</dbReference>
<keyword evidence="2" id="KW-1003">Cell membrane</keyword>
<reference evidence="8 9" key="1">
    <citation type="submission" date="2018-01" db="EMBL/GenBank/DDBJ databases">
        <authorList>
            <person name="Clerissi C."/>
        </authorList>
    </citation>
    <scope>NUCLEOTIDE SEQUENCE [LARGE SCALE GENOMIC DNA]</scope>
    <source>
        <strain evidence="8">Cupriavidus taiwanensis STM 6160</strain>
        <plasmid evidence="9">ii</plasmid>
    </source>
</reference>
<keyword evidence="8" id="KW-0614">Plasmid</keyword>